<evidence type="ECO:0000256" key="1">
    <source>
        <dbReference type="ARBA" id="ARBA00007378"/>
    </source>
</evidence>
<dbReference type="Gene3D" id="2.20.25.10">
    <property type="match status" value="1"/>
</dbReference>
<accession>A0ABT1R0P8</accession>
<proteinExistence type="inferred from homology"/>
<dbReference type="NCBIfam" id="TIGR03561">
    <property type="entry name" value="organ_hyd_perox"/>
    <property type="match status" value="1"/>
</dbReference>
<dbReference type="EMBL" id="WHSB02000001">
    <property type="protein sequence ID" value="MCQ4628739.1"/>
    <property type="molecule type" value="Genomic_DNA"/>
</dbReference>
<feature type="region of interest" description="Disordered" evidence="2">
    <location>
        <begin position="9"/>
        <end position="46"/>
    </location>
</feature>
<dbReference type="RefSeq" id="WP_256114808.1">
    <property type="nucleotide sequence ID" value="NZ_WHSB02000001.1"/>
</dbReference>
<dbReference type="PANTHER" id="PTHR33797">
    <property type="entry name" value="ORGANIC HYDROPEROXIDE RESISTANCE PROTEIN-LIKE"/>
    <property type="match status" value="1"/>
</dbReference>
<evidence type="ECO:0000313" key="4">
    <source>
        <dbReference type="Proteomes" id="UP000996601"/>
    </source>
</evidence>
<dbReference type="Gene3D" id="3.30.300.20">
    <property type="match status" value="1"/>
</dbReference>
<evidence type="ECO:0000256" key="2">
    <source>
        <dbReference type="SAM" id="MobiDB-lite"/>
    </source>
</evidence>
<dbReference type="Pfam" id="PF02566">
    <property type="entry name" value="OsmC"/>
    <property type="match status" value="1"/>
</dbReference>
<dbReference type="PANTHER" id="PTHR33797:SF2">
    <property type="entry name" value="ORGANIC HYDROPEROXIDE RESISTANCE PROTEIN-LIKE"/>
    <property type="match status" value="1"/>
</dbReference>
<organism evidence="3 4">
    <name type="scientific">Shinella lacus</name>
    <dbReference type="NCBI Taxonomy" id="2654216"/>
    <lineage>
        <taxon>Bacteria</taxon>
        <taxon>Pseudomonadati</taxon>
        <taxon>Pseudomonadota</taxon>
        <taxon>Alphaproteobacteria</taxon>
        <taxon>Hyphomicrobiales</taxon>
        <taxon>Rhizobiaceae</taxon>
        <taxon>Shinella</taxon>
    </lineage>
</organism>
<keyword evidence="4" id="KW-1185">Reference proteome</keyword>
<dbReference type="InterPro" id="IPR019953">
    <property type="entry name" value="OHR"/>
</dbReference>
<dbReference type="InterPro" id="IPR015946">
    <property type="entry name" value="KH_dom-like_a/b"/>
</dbReference>
<dbReference type="Proteomes" id="UP000996601">
    <property type="component" value="Unassembled WGS sequence"/>
</dbReference>
<dbReference type="InterPro" id="IPR003718">
    <property type="entry name" value="OsmC/Ohr_fam"/>
</dbReference>
<reference evidence="3" key="1">
    <citation type="submission" date="2021-07" db="EMBL/GenBank/DDBJ databases">
        <title>Shinella sp. nov., a novel member of the genus Shinella from water.</title>
        <authorList>
            <person name="Deng Y."/>
        </authorList>
    </citation>
    <scope>NUCLEOTIDE SEQUENCE</scope>
    <source>
        <strain evidence="3">CPCC 100929</strain>
    </source>
</reference>
<comment type="caution">
    <text evidence="3">The sequence shown here is derived from an EMBL/GenBank/DDBJ whole genome shotgun (WGS) entry which is preliminary data.</text>
</comment>
<evidence type="ECO:0000313" key="3">
    <source>
        <dbReference type="EMBL" id="MCQ4628739.1"/>
    </source>
</evidence>
<protein>
    <submittedName>
        <fullName evidence="3">Organic hydroperoxide resistance protein</fullName>
    </submittedName>
</protein>
<dbReference type="SUPFAM" id="SSF82784">
    <property type="entry name" value="OsmC-like"/>
    <property type="match status" value="1"/>
</dbReference>
<dbReference type="InterPro" id="IPR036102">
    <property type="entry name" value="OsmC/Ohrsf"/>
</dbReference>
<name>A0ABT1R0P8_9HYPH</name>
<sequence length="138" mass="14502">MTKIEKVLYTGRTHTNGGRDGAARSDDTQLDVRLSPPGSGKPGTNPEQLFAAGWSACFIGALGLAAGKRKIRLPAETAIDAEVDLGTAGDAYFLQARLNVSLPGIEPDVARALIDEAHQTCPYSKATRGNIDVVLALV</sequence>
<gene>
    <name evidence="3" type="ORF">GB927_001750</name>
</gene>
<comment type="similarity">
    <text evidence="1">Belongs to the OsmC/Ohr family.</text>
</comment>